<evidence type="ECO:0000313" key="5">
    <source>
        <dbReference type="Proteomes" id="UP000261480"/>
    </source>
</evidence>
<feature type="compositionally biased region" description="Polar residues" evidence="2">
    <location>
        <begin position="27"/>
        <end position="37"/>
    </location>
</feature>
<accession>A0A3B3XAX7</accession>
<keyword evidence="3" id="KW-0812">Transmembrane</keyword>
<evidence type="ECO:0000256" key="1">
    <source>
        <dbReference type="SAM" id="Coils"/>
    </source>
</evidence>
<feature type="compositionally biased region" description="Low complexity" evidence="2">
    <location>
        <begin position="223"/>
        <end position="237"/>
    </location>
</feature>
<feature type="region of interest" description="Disordered" evidence="2">
    <location>
        <begin position="1"/>
        <end position="46"/>
    </location>
</feature>
<feature type="region of interest" description="Disordered" evidence="2">
    <location>
        <begin position="750"/>
        <end position="781"/>
    </location>
</feature>
<evidence type="ECO:0000313" key="4">
    <source>
        <dbReference type="Ensembl" id="ENSPMEP00000012231.1"/>
    </source>
</evidence>
<dbReference type="Proteomes" id="UP000261480">
    <property type="component" value="Unplaced"/>
</dbReference>
<feature type="compositionally biased region" description="Low complexity" evidence="2">
    <location>
        <begin position="155"/>
        <end position="171"/>
    </location>
</feature>
<keyword evidence="5" id="KW-1185">Reference proteome</keyword>
<name>A0A3B3XAX7_9TELE</name>
<reference evidence="4" key="2">
    <citation type="submission" date="2025-09" db="UniProtKB">
        <authorList>
            <consortium name="Ensembl"/>
        </authorList>
    </citation>
    <scope>IDENTIFICATION</scope>
</reference>
<feature type="region of interest" description="Disordered" evidence="2">
    <location>
        <begin position="222"/>
        <end position="242"/>
    </location>
</feature>
<feature type="region of interest" description="Disordered" evidence="2">
    <location>
        <begin position="80"/>
        <end position="207"/>
    </location>
</feature>
<feature type="compositionally biased region" description="Low complexity" evidence="2">
    <location>
        <begin position="112"/>
        <end position="138"/>
    </location>
</feature>
<feature type="compositionally biased region" description="Gly residues" evidence="2">
    <location>
        <begin position="80"/>
        <end position="111"/>
    </location>
</feature>
<dbReference type="Ensembl" id="ENSPMET00000019601.1">
    <property type="protein sequence ID" value="ENSPMEP00000012231.1"/>
    <property type="gene ID" value="ENSPMEG00000014395.1"/>
</dbReference>
<organism evidence="4 5">
    <name type="scientific">Poecilia mexicana</name>
    <dbReference type="NCBI Taxonomy" id="48701"/>
    <lineage>
        <taxon>Eukaryota</taxon>
        <taxon>Metazoa</taxon>
        <taxon>Chordata</taxon>
        <taxon>Craniata</taxon>
        <taxon>Vertebrata</taxon>
        <taxon>Euteleostomi</taxon>
        <taxon>Actinopterygii</taxon>
        <taxon>Neopterygii</taxon>
        <taxon>Teleostei</taxon>
        <taxon>Neoteleostei</taxon>
        <taxon>Acanthomorphata</taxon>
        <taxon>Ovalentaria</taxon>
        <taxon>Atherinomorphae</taxon>
        <taxon>Cyprinodontiformes</taxon>
        <taxon>Poeciliidae</taxon>
        <taxon>Poeciliinae</taxon>
        <taxon>Poecilia</taxon>
    </lineage>
</organism>
<feature type="compositionally biased region" description="Low complexity" evidence="2">
    <location>
        <begin position="753"/>
        <end position="775"/>
    </location>
</feature>
<feature type="coiled-coil region" evidence="1">
    <location>
        <begin position="643"/>
        <end position="670"/>
    </location>
</feature>
<evidence type="ECO:0000256" key="2">
    <source>
        <dbReference type="SAM" id="MobiDB-lite"/>
    </source>
</evidence>
<sequence>MEISGEKVLTETVTSTTRLTSLPPKGTSGSNHRNMSSGAGGLGFEKNVLTQNSSGTYFSSSSIGVTSNYSSSSGIYLGGDSSGGGEGGGSYIDGEGYGSGGGGGGGRGGSSGSTYLVSSVSKVRSSSSGGARRAQTGGTSVGLSPGFRERKTIASRSGGYDGSSSGNSSPEFSRKDYGNYCSGATRGRSESRESEIRARLQSASPSAGRWAELEDVKKLLKGRSSSVSPTRSSASVTLPVPKKASVETKTVSVATQSASTLFEPVAQMNGFNTIDVSGLYDSRLTSRQRDSGVQTGQHTVTVKSCHCDAGVKSSQYDVSLSSGQYDAGLKSSQYDVCLSSGQYDTGLKSGRYDMSLKSGQYDTAGRSGQYDTAGRSGQYDTAGRSGQYDTLDSAFPTFSWSTSTLPSSSSTTVVAGNTSSYTYQLGQVSANNRSGGSPPLSPVPQQSLSVYGFQNNLAPTSIGVLTTSGGNVTTNLGGYGVQKNVSNGSAVISSGISTATRSQTDDVYKRDYRYMASEKENVPARREGEMLILAKDSGKQFTTTTSSTHIAGGSLSGDSIKKEKLISSYVDTGTLKAETGNSYYGSSGVLMKDKATYAEIRRDSGIFGGGGLCCCSDSCCSWWKWLLGLLLLCLLLLGLLFGLIALAEDVRKLKKRVSTLETEVSVANARTSRLSGSSNDINTYVSGGGGGGGTGTDNTLVHGFGGAGGGGSSDSKTQIIIAGAGAGAGGSASRNDADVGVVGAGGAGGAVGAGTSSSSSSGTSFSGSAGSAGTNLSGGAGSAGTSFSDGVSAGGASFGGGGGTGSSGTSFGGGTGSSGTGFGGGTGSSGTGFGGGTGSSGTGFVIGTGVGTSGGVGGGTAVSGRYIDSTFLQMAIHQMLRSEMQSQAFRGFLASSVQGERGLPGPKGTSKTKFFFS</sequence>
<dbReference type="AlphaFoldDB" id="A0A3B3XAX7"/>
<protein>
    <submittedName>
        <fullName evidence="4">Uncharacterized protein</fullName>
    </submittedName>
</protein>
<dbReference type="STRING" id="48701.ENSPMEP00000012231"/>
<proteinExistence type="predicted"/>
<feature type="compositionally biased region" description="Low complexity" evidence="2">
    <location>
        <begin position="10"/>
        <end position="25"/>
    </location>
</feature>
<feature type="region of interest" description="Disordered" evidence="2">
    <location>
        <begin position="360"/>
        <end position="386"/>
    </location>
</feature>
<keyword evidence="3" id="KW-1133">Transmembrane helix</keyword>
<keyword evidence="3" id="KW-0472">Membrane</keyword>
<evidence type="ECO:0000256" key="3">
    <source>
        <dbReference type="SAM" id="Phobius"/>
    </source>
</evidence>
<feature type="transmembrane region" description="Helical" evidence="3">
    <location>
        <begin position="622"/>
        <end position="646"/>
    </location>
</feature>
<feature type="region of interest" description="Disordered" evidence="2">
    <location>
        <begin position="803"/>
        <end position="835"/>
    </location>
</feature>
<keyword evidence="1" id="KW-0175">Coiled coil</keyword>
<feature type="compositionally biased region" description="Basic and acidic residues" evidence="2">
    <location>
        <begin position="187"/>
        <end position="198"/>
    </location>
</feature>
<reference evidence="4" key="1">
    <citation type="submission" date="2025-08" db="UniProtKB">
        <authorList>
            <consortium name="Ensembl"/>
        </authorList>
    </citation>
    <scope>IDENTIFICATION</scope>
</reference>